<organism evidence="1 2">
    <name type="scientific">Octadecabacter antarcticus 307</name>
    <dbReference type="NCBI Taxonomy" id="391626"/>
    <lineage>
        <taxon>Bacteria</taxon>
        <taxon>Pseudomonadati</taxon>
        <taxon>Pseudomonadota</taxon>
        <taxon>Alphaproteobacteria</taxon>
        <taxon>Rhodobacterales</taxon>
        <taxon>Roseobacteraceae</taxon>
        <taxon>Octadecabacter</taxon>
    </lineage>
</organism>
<dbReference type="Proteomes" id="UP000005307">
    <property type="component" value="Chromosome"/>
</dbReference>
<name>M9R3B3_9RHOB</name>
<reference evidence="1 2" key="1">
    <citation type="journal article" date="2013" name="PLoS ONE">
        <title>Poles Apart: Arctic and Antarctic Octadecabacter strains Share High Genome Plasticity and a New Type of Xanthorhodopsin.</title>
        <authorList>
            <person name="Vollmers J."/>
            <person name="Voget S."/>
            <person name="Dietrich S."/>
            <person name="Gollnow K."/>
            <person name="Smits M."/>
            <person name="Meyer K."/>
            <person name="Brinkhoff T."/>
            <person name="Simon M."/>
            <person name="Daniel R."/>
        </authorList>
    </citation>
    <scope>NUCLEOTIDE SEQUENCE [LARGE SCALE GENOMIC DNA]</scope>
    <source>
        <strain evidence="1 2">307</strain>
    </source>
</reference>
<accession>M9R3B3</accession>
<proteinExistence type="predicted"/>
<evidence type="ECO:0000313" key="2">
    <source>
        <dbReference type="Proteomes" id="UP000005307"/>
    </source>
</evidence>
<dbReference type="Pfam" id="PF12096">
    <property type="entry name" value="DUF3572"/>
    <property type="match status" value="1"/>
</dbReference>
<dbReference type="eggNOG" id="ENOG5032S6E">
    <property type="taxonomic scope" value="Bacteria"/>
</dbReference>
<sequence length="92" mass="9976">MTPERAENIAISALTWLATKEDILPLFLGSSGASADDIKGQAENPAFLGSVLDFVTMDDAWVIEFCDASGIKYEEPLTARYSLPGAEVVHWT</sequence>
<evidence type="ECO:0008006" key="3">
    <source>
        <dbReference type="Google" id="ProtNLM"/>
    </source>
</evidence>
<protein>
    <recommendedName>
        <fullName evidence="3">DUF3572 family protein</fullName>
    </recommendedName>
</protein>
<dbReference type="EMBL" id="CP003740">
    <property type="protein sequence ID" value="AGI67114.1"/>
    <property type="molecule type" value="Genomic_DNA"/>
</dbReference>
<dbReference type="InterPro" id="IPR021955">
    <property type="entry name" value="DUF3572"/>
</dbReference>
<evidence type="ECO:0000313" key="1">
    <source>
        <dbReference type="EMBL" id="AGI67114.1"/>
    </source>
</evidence>
<dbReference type="AlphaFoldDB" id="M9R3B3"/>
<keyword evidence="2" id="KW-1185">Reference proteome</keyword>
<dbReference type="HOGENOM" id="CLU_165306_0_0_5"/>
<dbReference type="RefSeq" id="WP_015499150.1">
    <property type="nucleotide sequence ID" value="NC_020911.1"/>
</dbReference>
<dbReference type="KEGG" id="oat:OAN307_c14380"/>
<dbReference type="OrthoDB" id="7356934at2"/>
<dbReference type="STRING" id="391626.OAN307_c14380"/>
<gene>
    <name evidence="1" type="ORF">OAN307_c14380</name>
</gene>